<accession>A0ABS6VFF5</accession>
<name>A0ABS6VFF5_9GAMM</name>
<dbReference type="InterPro" id="IPR001110">
    <property type="entry name" value="UPF0012_CS"/>
</dbReference>
<dbReference type="PROSITE" id="PS01227">
    <property type="entry name" value="UPF0012"/>
    <property type="match status" value="1"/>
</dbReference>
<dbReference type="PANTHER" id="PTHR23088">
    <property type="entry name" value="NITRILASE-RELATED"/>
    <property type="match status" value="1"/>
</dbReference>
<evidence type="ECO:0000313" key="4">
    <source>
        <dbReference type="Proteomes" id="UP001197236"/>
    </source>
</evidence>
<comment type="caution">
    <text evidence="3">The sequence shown here is derived from an EMBL/GenBank/DDBJ whole genome shotgun (WGS) entry which is preliminary data.</text>
</comment>
<dbReference type="RefSeq" id="WP_218995640.1">
    <property type="nucleotide sequence ID" value="NZ_JAHVXU010000004.1"/>
</dbReference>
<dbReference type="EMBL" id="JAHVXZ010000006">
    <property type="protein sequence ID" value="MBW1258035.1"/>
    <property type="molecule type" value="Genomic_DNA"/>
</dbReference>
<dbReference type="NCBIfam" id="NF033621">
    <property type="entry name" value="de_GSH_amidase"/>
    <property type="match status" value="1"/>
</dbReference>
<dbReference type="InterPro" id="IPR047999">
    <property type="entry name" value="De_GSH_amidase"/>
</dbReference>
<gene>
    <name evidence="3" type="ORF">KYI95_12680</name>
</gene>
<evidence type="ECO:0000256" key="1">
    <source>
        <dbReference type="ARBA" id="ARBA00010613"/>
    </source>
</evidence>
<keyword evidence="4" id="KW-1185">Reference proteome</keyword>
<organism evidence="3 4">
    <name type="scientific">Pantoea allii</name>
    <dbReference type="NCBI Taxonomy" id="574096"/>
    <lineage>
        <taxon>Bacteria</taxon>
        <taxon>Pseudomonadati</taxon>
        <taxon>Pseudomonadota</taxon>
        <taxon>Gammaproteobacteria</taxon>
        <taxon>Enterobacterales</taxon>
        <taxon>Erwiniaceae</taxon>
        <taxon>Pantoea</taxon>
    </lineage>
</organism>
<dbReference type="CDD" id="cd07581">
    <property type="entry name" value="nitrilase_3"/>
    <property type="match status" value="1"/>
</dbReference>
<dbReference type="InterPro" id="IPR003010">
    <property type="entry name" value="C-N_Hydrolase"/>
</dbReference>
<dbReference type="PANTHER" id="PTHR23088:SF27">
    <property type="entry name" value="DEAMINATED GLUTATHIONE AMIDASE"/>
    <property type="match status" value="1"/>
</dbReference>
<evidence type="ECO:0000259" key="2">
    <source>
        <dbReference type="PROSITE" id="PS50263"/>
    </source>
</evidence>
<feature type="domain" description="CN hydrolase" evidence="2">
    <location>
        <begin position="1"/>
        <end position="238"/>
    </location>
</feature>
<sequence>MKVALGQFAVKREWQENATTCLSMMDQASRADADLLVLPEAVLASDITNPDLILEAAQPLDGPFLSQLLVASKGTRLTTVLGMHVPGNNHKVFNVLVVIRDGKLVAEYRKLHLYDAFAMQESTRVEAGEQVPPLVEVAGMKVGLMTCYDVRFPELARRLVLDGADVLVLPSAWVKGPLKEMHWDLLTRTRALENTCYVVAVGECGTRNIGNSMVVDPLGVPISRAAESHALIFAELDPQRIATARAMLPVLDNRRFSRPELDASRQVLFGRTGPGT</sequence>
<proteinExistence type="inferred from homology"/>
<dbReference type="PROSITE" id="PS50263">
    <property type="entry name" value="CN_HYDROLASE"/>
    <property type="match status" value="1"/>
</dbReference>
<reference evidence="3 4" key="1">
    <citation type="submission" date="2021-07" db="EMBL/GenBank/DDBJ databases">
        <title>A novel phosphonate cluster across the Pantoea species complex is important for pathogenicity in onion.</title>
        <authorList>
            <person name="Zhao M."/>
            <person name="Stice S."/>
            <person name="Shin G.Y."/>
            <person name="Coutinho T."/>
            <person name="Gitaitis R."/>
            <person name="Kvitko B."/>
            <person name="Dutta B."/>
        </authorList>
    </citation>
    <scope>NUCLEOTIDE SEQUENCE [LARGE SCALE GENOMIC DNA]</scope>
    <source>
        <strain evidence="3 4">BD 382</strain>
    </source>
</reference>
<evidence type="ECO:0000313" key="3">
    <source>
        <dbReference type="EMBL" id="MBW1258035.1"/>
    </source>
</evidence>
<dbReference type="Proteomes" id="UP001197236">
    <property type="component" value="Unassembled WGS sequence"/>
</dbReference>
<protein>
    <submittedName>
        <fullName evidence="3">Deaminated glutathione amidase</fullName>
    </submittedName>
</protein>
<comment type="similarity">
    <text evidence="1">Belongs to the carbon-nitrogen hydrolase superfamily. NIT1/NIT2 family.</text>
</comment>
<dbReference type="Pfam" id="PF00795">
    <property type="entry name" value="CN_hydrolase"/>
    <property type="match status" value="1"/>
</dbReference>